<keyword evidence="5" id="KW-0378">Hydrolase</keyword>
<comment type="cofactor">
    <cofactor evidence="1">
        <name>Zn(2+)</name>
        <dbReference type="ChEBI" id="CHEBI:29105"/>
    </cofactor>
</comment>
<dbReference type="Gene3D" id="1.20.58.760">
    <property type="entry name" value="Peptidase M41"/>
    <property type="match status" value="1"/>
</dbReference>
<dbReference type="FunFam" id="1.20.58.760:FF:000001">
    <property type="entry name" value="ATP-dependent zinc metalloprotease FtsH"/>
    <property type="match status" value="1"/>
</dbReference>
<evidence type="ECO:0000256" key="3">
    <source>
        <dbReference type="ARBA" id="ARBA00022723"/>
    </source>
</evidence>
<reference evidence="10" key="1">
    <citation type="submission" date="2018-06" db="EMBL/GenBank/DDBJ databases">
        <authorList>
            <person name="Zhirakovskaya E."/>
        </authorList>
    </citation>
    <scope>NUCLEOTIDE SEQUENCE</scope>
</reference>
<gene>
    <name evidence="10" type="ORF">MNBD_IGNAVI01-479</name>
</gene>
<dbReference type="PANTHER" id="PTHR43655">
    <property type="entry name" value="ATP-DEPENDENT PROTEASE"/>
    <property type="match status" value="1"/>
</dbReference>
<evidence type="ECO:0000256" key="7">
    <source>
        <dbReference type="ARBA" id="ARBA00022840"/>
    </source>
</evidence>
<dbReference type="InterPro" id="IPR050928">
    <property type="entry name" value="ATP-dep_Zn_Metalloprotease"/>
</dbReference>
<dbReference type="Pfam" id="PF01434">
    <property type="entry name" value="Peptidase_M41"/>
    <property type="match status" value="1"/>
</dbReference>
<evidence type="ECO:0000256" key="6">
    <source>
        <dbReference type="ARBA" id="ARBA00022833"/>
    </source>
</evidence>
<evidence type="ECO:0000256" key="1">
    <source>
        <dbReference type="ARBA" id="ARBA00001947"/>
    </source>
</evidence>
<organism evidence="10">
    <name type="scientific">hydrothermal vent metagenome</name>
    <dbReference type="NCBI Taxonomy" id="652676"/>
    <lineage>
        <taxon>unclassified sequences</taxon>
        <taxon>metagenomes</taxon>
        <taxon>ecological metagenomes</taxon>
    </lineage>
</organism>
<feature type="domain" description="Peptidase M41" evidence="9">
    <location>
        <begin position="2"/>
        <end position="188"/>
    </location>
</feature>
<evidence type="ECO:0000256" key="2">
    <source>
        <dbReference type="ARBA" id="ARBA00022670"/>
    </source>
</evidence>
<keyword evidence="4" id="KW-0547">Nucleotide-binding</keyword>
<keyword evidence="2" id="KW-0645">Protease</keyword>
<keyword evidence="3" id="KW-0479">Metal-binding</keyword>
<evidence type="ECO:0000259" key="9">
    <source>
        <dbReference type="Pfam" id="PF01434"/>
    </source>
</evidence>
<protein>
    <submittedName>
        <fullName evidence="10">Cell division protein FtsH</fullName>
    </submittedName>
</protein>
<sequence length="201" mass="22307">GKEEKHRVAYHESGHTLVAEIVPTGEPVHKVSIIPRGMGALGYTLQLPVHEKFLSTKNELNDQLAILLGGRVAEELIFGDISSGASNDLERASDIARSMVCQLGMSEKLGPLTYGKKEQSLYLGVEYGQEKNYSEETAKIIDDEVRKLIETNHTRAREILKKNRKTLDVLAALLEKKEVISGEEVKKIVDDTSVYFLSDGK</sequence>
<dbReference type="GO" id="GO:0006508">
    <property type="term" value="P:proteolysis"/>
    <property type="evidence" value="ECO:0007669"/>
    <property type="project" value="UniProtKB-KW"/>
</dbReference>
<keyword evidence="8" id="KW-0482">Metalloprotease</keyword>
<feature type="non-terminal residue" evidence="10">
    <location>
        <position position="1"/>
    </location>
</feature>
<keyword evidence="10" id="KW-0132">Cell division</keyword>
<dbReference type="GO" id="GO:0004222">
    <property type="term" value="F:metalloendopeptidase activity"/>
    <property type="evidence" value="ECO:0007669"/>
    <property type="project" value="InterPro"/>
</dbReference>
<name>A0A3B1CDS3_9ZZZZ</name>
<keyword evidence="6" id="KW-0862">Zinc</keyword>
<dbReference type="PANTHER" id="PTHR43655:SF2">
    <property type="entry name" value="AFG3 LIKE MATRIX AAA PEPTIDASE SUBUNIT 2, ISOFORM A"/>
    <property type="match status" value="1"/>
</dbReference>
<keyword evidence="7" id="KW-0067">ATP-binding</keyword>
<proteinExistence type="predicted"/>
<evidence type="ECO:0000313" key="10">
    <source>
        <dbReference type="EMBL" id="VAX22088.1"/>
    </source>
</evidence>
<dbReference type="EMBL" id="UOGD01000213">
    <property type="protein sequence ID" value="VAX22088.1"/>
    <property type="molecule type" value="Genomic_DNA"/>
</dbReference>
<dbReference type="GO" id="GO:0005524">
    <property type="term" value="F:ATP binding"/>
    <property type="evidence" value="ECO:0007669"/>
    <property type="project" value="UniProtKB-KW"/>
</dbReference>
<dbReference type="AlphaFoldDB" id="A0A3B1CDS3"/>
<evidence type="ECO:0000256" key="8">
    <source>
        <dbReference type="ARBA" id="ARBA00023049"/>
    </source>
</evidence>
<accession>A0A3B1CDS3</accession>
<dbReference type="GO" id="GO:0046872">
    <property type="term" value="F:metal ion binding"/>
    <property type="evidence" value="ECO:0007669"/>
    <property type="project" value="UniProtKB-KW"/>
</dbReference>
<dbReference type="InterPro" id="IPR037219">
    <property type="entry name" value="Peptidase_M41-like"/>
</dbReference>
<keyword evidence="10" id="KW-0131">Cell cycle</keyword>
<dbReference type="GO" id="GO:0004176">
    <property type="term" value="F:ATP-dependent peptidase activity"/>
    <property type="evidence" value="ECO:0007669"/>
    <property type="project" value="InterPro"/>
</dbReference>
<dbReference type="GO" id="GO:0051301">
    <property type="term" value="P:cell division"/>
    <property type="evidence" value="ECO:0007669"/>
    <property type="project" value="UniProtKB-KW"/>
</dbReference>
<dbReference type="SUPFAM" id="SSF140990">
    <property type="entry name" value="FtsH protease domain-like"/>
    <property type="match status" value="1"/>
</dbReference>
<evidence type="ECO:0000256" key="5">
    <source>
        <dbReference type="ARBA" id="ARBA00022801"/>
    </source>
</evidence>
<dbReference type="InterPro" id="IPR000642">
    <property type="entry name" value="Peptidase_M41"/>
</dbReference>
<evidence type="ECO:0000256" key="4">
    <source>
        <dbReference type="ARBA" id="ARBA00022741"/>
    </source>
</evidence>